<proteinExistence type="predicted"/>
<sequence>MSDIDPREAKLPAWAREQLAKARIGRVAAEDKLNAHLATITKSRIWYGDYTNPIYIDDKDGYRTVYFSPSGSGSAFDQIGVAIRDGGIEIQGGNSVALELQSSNFFRVYLQDWRRSK</sequence>
<comment type="caution">
    <text evidence="1">The sequence shown here is derived from an EMBL/GenBank/DDBJ whole genome shotgun (WGS) entry which is preliminary data.</text>
</comment>
<dbReference type="EMBL" id="LQYE01000001">
    <property type="protein sequence ID" value="OAT70957.1"/>
    <property type="molecule type" value="Genomic_DNA"/>
</dbReference>
<gene>
    <name evidence="1" type="ORF">AWB85_06720</name>
</gene>
<dbReference type="RefSeq" id="WP_064628091.1">
    <property type="nucleotide sequence ID" value="NZ_LQYE01000001.1"/>
</dbReference>
<dbReference type="InterPro" id="IPR055663">
    <property type="entry name" value="DUF7239"/>
</dbReference>
<dbReference type="Pfam" id="PF23886">
    <property type="entry name" value="DUF7239"/>
    <property type="match status" value="1"/>
</dbReference>
<dbReference type="AlphaFoldDB" id="A0A179VH18"/>
<name>A0A179VH18_9MYCO</name>
<dbReference type="Proteomes" id="UP000186919">
    <property type="component" value="Unassembled WGS sequence"/>
</dbReference>
<accession>A0A179VH18</accession>
<organism evidence="1 2">
    <name type="scientific">Mycobacteroides immunogenum</name>
    <dbReference type="NCBI Taxonomy" id="83262"/>
    <lineage>
        <taxon>Bacteria</taxon>
        <taxon>Bacillati</taxon>
        <taxon>Actinomycetota</taxon>
        <taxon>Actinomycetes</taxon>
        <taxon>Mycobacteriales</taxon>
        <taxon>Mycobacteriaceae</taxon>
        <taxon>Mycobacteroides</taxon>
    </lineage>
</organism>
<protein>
    <submittedName>
        <fullName evidence="1">Uncharacterized protein</fullName>
    </submittedName>
</protein>
<evidence type="ECO:0000313" key="2">
    <source>
        <dbReference type="Proteomes" id="UP000186919"/>
    </source>
</evidence>
<evidence type="ECO:0000313" key="1">
    <source>
        <dbReference type="EMBL" id="OAT70957.1"/>
    </source>
</evidence>
<reference evidence="1 2" key="1">
    <citation type="submission" date="2016-01" db="EMBL/GenBank/DDBJ databases">
        <title>Mycobacterium immunogenum strain CD11_6 genome sequencing and assembly.</title>
        <authorList>
            <person name="Kaur G."/>
            <person name="Nair G.R."/>
            <person name="Mayilraj S."/>
        </authorList>
    </citation>
    <scope>NUCLEOTIDE SEQUENCE [LARGE SCALE GENOMIC DNA]</scope>
    <source>
        <strain evidence="1 2">CD11-6</strain>
    </source>
</reference>